<dbReference type="Pfam" id="PF01208">
    <property type="entry name" value="URO-D"/>
    <property type="match status" value="1"/>
</dbReference>
<dbReference type="GO" id="GO:0006779">
    <property type="term" value="P:porphyrin-containing compound biosynthetic process"/>
    <property type="evidence" value="ECO:0007669"/>
    <property type="project" value="InterPro"/>
</dbReference>
<dbReference type="InterPro" id="IPR000257">
    <property type="entry name" value="Uroporphyrinogen_deCOase"/>
</dbReference>
<gene>
    <name evidence="3" type="ORF">LCGC14_0647500</name>
</gene>
<evidence type="ECO:0000256" key="1">
    <source>
        <dbReference type="SAM" id="MobiDB-lite"/>
    </source>
</evidence>
<accession>A0A0F9U5P2</accession>
<dbReference type="PANTHER" id="PTHR47099">
    <property type="entry name" value="METHYLCOBAMIDE:COM METHYLTRANSFERASE MTBA"/>
    <property type="match status" value="1"/>
</dbReference>
<sequence>MTPRENFRAAVTFNTPRRIPRTLPDPWGSDMASTGMDPTVDSRPDAKGGPAADEWGSVWINIGVSSLGEVKEPALKDWADFDKLHIPDVRDENRWGRLADAREQAGDKFLLGGGVSLYERVHFVRGLANAWTDIYDYPNELAKLIDILVEMNLYAIERYAAAGCDGFFFCDDWGLQDRLMIRPAKFTEIWKPAYARVYGAAHDAGMTTLLHSCGYITDILDDLIDAGLDVIQMDQQENMGLERLGKEFGGRITFWCPVDIQQTMARGNTDEIRAYVHTMIGHLARPEGGFIAAHYGDEVAAGHTPEAVTAMCEEFMKAGCAD</sequence>
<evidence type="ECO:0000313" key="3">
    <source>
        <dbReference type="EMBL" id="KKN48978.1"/>
    </source>
</evidence>
<name>A0A0F9U5P2_9ZZZZ</name>
<dbReference type="AlphaFoldDB" id="A0A0F9U5P2"/>
<dbReference type="InterPro" id="IPR052024">
    <property type="entry name" value="Methanogen_methyltrans"/>
</dbReference>
<evidence type="ECO:0000259" key="2">
    <source>
        <dbReference type="Pfam" id="PF01208"/>
    </source>
</evidence>
<proteinExistence type="predicted"/>
<dbReference type="PANTHER" id="PTHR47099:SF1">
    <property type="entry name" value="METHYLCOBAMIDE:COM METHYLTRANSFERASE MTBA"/>
    <property type="match status" value="1"/>
</dbReference>
<protein>
    <recommendedName>
        <fullName evidence="2">Uroporphyrinogen decarboxylase (URO-D) domain-containing protein</fullName>
    </recommendedName>
</protein>
<dbReference type="GO" id="GO:0004853">
    <property type="term" value="F:uroporphyrinogen decarboxylase activity"/>
    <property type="evidence" value="ECO:0007669"/>
    <property type="project" value="InterPro"/>
</dbReference>
<feature type="region of interest" description="Disordered" evidence="1">
    <location>
        <begin position="18"/>
        <end position="52"/>
    </location>
</feature>
<organism evidence="3">
    <name type="scientific">marine sediment metagenome</name>
    <dbReference type="NCBI Taxonomy" id="412755"/>
    <lineage>
        <taxon>unclassified sequences</taxon>
        <taxon>metagenomes</taxon>
        <taxon>ecological metagenomes</taxon>
    </lineage>
</organism>
<dbReference type="InterPro" id="IPR038071">
    <property type="entry name" value="UROD/MetE-like_sf"/>
</dbReference>
<comment type="caution">
    <text evidence="3">The sequence shown here is derived from an EMBL/GenBank/DDBJ whole genome shotgun (WGS) entry which is preliminary data.</text>
</comment>
<dbReference type="Gene3D" id="3.20.20.210">
    <property type="match status" value="1"/>
</dbReference>
<dbReference type="SUPFAM" id="SSF51726">
    <property type="entry name" value="UROD/MetE-like"/>
    <property type="match status" value="1"/>
</dbReference>
<reference evidence="3" key="1">
    <citation type="journal article" date="2015" name="Nature">
        <title>Complex archaea that bridge the gap between prokaryotes and eukaryotes.</title>
        <authorList>
            <person name="Spang A."/>
            <person name="Saw J.H."/>
            <person name="Jorgensen S.L."/>
            <person name="Zaremba-Niedzwiedzka K."/>
            <person name="Martijn J."/>
            <person name="Lind A.E."/>
            <person name="van Eijk R."/>
            <person name="Schleper C."/>
            <person name="Guy L."/>
            <person name="Ettema T.J."/>
        </authorList>
    </citation>
    <scope>NUCLEOTIDE SEQUENCE</scope>
</reference>
<feature type="domain" description="Uroporphyrinogen decarboxylase (URO-D)" evidence="2">
    <location>
        <begin position="69"/>
        <end position="314"/>
    </location>
</feature>
<dbReference type="EMBL" id="LAZR01001193">
    <property type="protein sequence ID" value="KKN48978.1"/>
    <property type="molecule type" value="Genomic_DNA"/>
</dbReference>